<sequence length="114" mass="12979">MKKEIRISIALYNGLDFLLFIHKAGASSTIYLLLYAESSYNDPYPVKGKAIMIAYKVKRALEYVSHPYPSYVHFHILSFYPVLLCDDLYPEAGICAIRWLFLCLPSLPCAIINA</sequence>
<accession>A0A3E2VV32</accession>
<organism evidence="1 2">
    <name type="scientific">Clostridium innocuum</name>
    <dbReference type="NCBI Taxonomy" id="1522"/>
    <lineage>
        <taxon>Bacteria</taxon>
        <taxon>Bacillati</taxon>
        <taxon>Bacillota</taxon>
        <taxon>Clostridia</taxon>
        <taxon>Eubacteriales</taxon>
        <taxon>Clostridiaceae</taxon>
        <taxon>Clostridium</taxon>
    </lineage>
</organism>
<reference evidence="1 2" key="1">
    <citation type="submission" date="2018-08" db="EMBL/GenBank/DDBJ databases">
        <title>A genome reference for cultivated species of the human gut microbiota.</title>
        <authorList>
            <person name="Zou Y."/>
            <person name="Xue W."/>
            <person name="Luo G."/>
        </authorList>
    </citation>
    <scope>NUCLEOTIDE SEQUENCE [LARGE SCALE GENOMIC DNA]</scope>
    <source>
        <strain evidence="1 2">OF01-2LB</strain>
    </source>
</reference>
<gene>
    <name evidence="1" type="ORF">DXA38_13125</name>
</gene>
<comment type="caution">
    <text evidence="1">The sequence shown here is derived from an EMBL/GenBank/DDBJ whole genome shotgun (WGS) entry which is preliminary data.</text>
</comment>
<proteinExistence type="predicted"/>
<evidence type="ECO:0000313" key="1">
    <source>
        <dbReference type="EMBL" id="RGC14629.1"/>
    </source>
</evidence>
<protein>
    <submittedName>
        <fullName evidence="1">Uncharacterized protein</fullName>
    </submittedName>
</protein>
<dbReference type="EMBL" id="QVEV01000019">
    <property type="protein sequence ID" value="RGC14629.1"/>
    <property type="molecule type" value="Genomic_DNA"/>
</dbReference>
<evidence type="ECO:0000313" key="2">
    <source>
        <dbReference type="Proteomes" id="UP000260025"/>
    </source>
</evidence>
<dbReference type="Proteomes" id="UP000260025">
    <property type="component" value="Unassembled WGS sequence"/>
</dbReference>
<dbReference type="AlphaFoldDB" id="A0A3E2VV32"/>
<name>A0A3E2VV32_CLOIN</name>